<organism evidence="1 2">
    <name type="scientific">Bacteroides ovatus</name>
    <dbReference type="NCBI Taxonomy" id="28116"/>
    <lineage>
        <taxon>Bacteria</taxon>
        <taxon>Pseudomonadati</taxon>
        <taxon>Bacteroidota</taxon>
        <taxon>Bacteroidia</taxon>
        <taxon>Bacteroidales</taxon>
        <taxon>Bacteroidaceae</taxon>
        <taxon>Bacteroides</taxon>
    </lineage>
</organism>
<evidence type="ECO:0000313" key="1">
    <source>
        <dbReference type="EMBL" id="RGS84679.1"/>
    </source>
</evidence>
<dbReference type="AlphaFoldDB" id="A0A395W0A0"/>
<protein>
    <submittedName>
        <fullName evidence="1">Uncharacterized protein</fullName>
    </submittedName>
</protein>
<reference evidence="1 2" key="1">
    <citation type="submission" date="2018-08" db="EMBL/GenBank/DDBJ databases">
        <title>A genome reference for cultivated species of the human gut microbiota.</title>
        <authorList>
            <person name="Zou Y."/>
            <person name="Xue W."/>
            <person name="Luo G."/>
        </authorList>
    </citation>
    <scope>NUCLEOTIDE SEQUENCE [LARGE SCALE GENOMIC DNA]</scope>
    <source>
        <strain evidence="1 2">AF20-9LB</strain>
    </source>
</reference>
<accession>A0A395W0A0</accession>
<evidence type="ECO:0000313" key="2">
    <source>
        <dbReference type="Proteomes" id="UP000266492"/>
    </source>
</evidence>
<gene>
    <name evidence="1" type="ORF">DWX70_09970</name>
</gene>
<proteinExistence type="predicted"/>
<dbReference type="EMBL" id="QRVZ01000006">
    <property type="protein sequence ID" value="RGS84679.1"/>
    <property type="molecule type" value="Genomic_DNA"/>
</dbReference>
<dbReference type="Proteomes" id="UP000266492">
    <property type="component" value="Unassembled WGS sequence"/>
</dbReference>
<dbReference type="RefSeq" id="WP_118418643.1">
    <property type="nucleotide sequence ID" value="NZ_QRVZ01000006.1"/>
</dbReference>
<name>A0A395W0A0_BACOV</name>
<comment type="caution">
    <text evidence="1">The sequence shown here is derived from an EMBL/GenBank/DDBJ whole genome shotgun (WGS) entry which is preliminary data.</text>
</comment>
<sequence length="116" mass="13540">MKTKNIILSDKNDSSILDRQVTNCPDVNEKTVPQRIPQRYKEDMKRLQERYDLHEGLVINVSLKDFKGICERDYPKIEAYLGLRKYLLRTFGVTLNIHSQKTKSGLDKNTAITQKQ</sequence>